<dbReference type="Proteomes" id="UP000199300">
    <property type="component" value="Unassembled WGS sequence"/>
</dbReference>
<dbReference type="Gene3D" id="3.30.70.660">
    <property type="entry name" value="Pseudouridine synthase I, catalytic domain, C-terminal subdomain"/>
    <property type="match status" value="1"/>
</dbReference>
<comment type="caution">
    <text evidence="4">Lacks conserved residue(s) required for the propagation of feature annotation.</text>
</comment>
<dbReference type="RefSeq" id="WP_091499700.1">
    <property type="nucleotide sequence ID" value="NZ_FODJ01000012.1"/>
</dbReference>
<evidence type="ECO:0000259" key="8">
    <source>
        <dbReference type="Pfam" id="PF01416"/>
    </source>
</evidence>
<proteinExistence type="inferred from homology"/>
<evidence type="ECO:0000256" key="4">
    <source>
        <dbReference type="HAMAP-Rule" id="MF_00171"/>
    </source>
</evidence>
<evidence type="ECO:0000313" key="10">
    <source>
        <dbReference type="Proteomes" id="UP000199300"/>
    </source>
</evidence>
<dbReference type="Gene3D" id="3.30.70.580">
    <property type="entry name" value="Pseudouridine synthase I, catalytic domain, N-terminal subdomain"/>
    <property type="match status" value="1"/>
</dbReference>
<evidence type="ECO:0000256" key="1">
    <source>
        <dbReference type="ARBA" id="ARBA00009375"/>
    </source>
</evidence>
<dbReference type="SUPFAM" id="SSF55120">
    <property type="entry name" value="Pseudouridine synthase"/>
    <property type="match status" value="1"/>
</dbReference>
<feature type="active site" description="Nucleophile" evidence="4 5">
    <location>
        <position position="52"/>
    </location>
</feature>
<dbReference type="InterPro" id="IPR020095">
    <property type="entry name" value="PsdUridine_synth_TruA_C"/>
</dbReference>
<evidence type="ECO:0000256" key="7">
    <source>
        <dbReference type="RuleBase" id="RU003792"/>
    </source>
</evidence>
<evidence type="ECO:0000256" key="3">
    <source>
        <dbReference type="ARBA" id="ARBA00023235"/>
    </source>
</evidence>
<dbReference type="GO" id="GO:0160147">
    <property type="term" value="F:tRNA pseudouridine(38-40) synthase activity"/>
    <property type="evidence" value="ECO:0007669"/>
    <property type="project" value="UniProtKB-EC"/>
</dbReference>
<evidence type="ECO:0000256" key="5">
    <source>
        <dbReference type="PIRSR" id="PIRSR001430-1"/>
    </source>
</evidence>
<dbReference type="CDD" id="cd02570">
    <property type="entry name" value="PseudoU_synth_EcTruA"/>
    <property type="match status" value="1"/>
</dbReference>
<dbReference type="STRING" id="872970.SAMN04488134_11254"/>
<dbReference type="EMBL" id="FODJ01000012">
    <property type="protein sequence ID" value="SEO75408.1"/>
    <property type="molecule type" value="Genomic_DNA"/>
</dbReference>
<evidence type="ECO:0000256" key="6">
    <source>
        <dbReference type="PIRSR" id="PIRSR001430-2"/>
    </source>
</evidence>
<dbReference type="GO" id="GO:0031119">
    <property type="term" value="P:tRNA pseudouridine synthesis"/>
    <property type="evidence" value="ECO:0007669"/>
    <property type="project" value="UniProtKB-UniRule"/>
</dbReference>
<keyword evidence="2 4" id="KW-0819">tRNA processing</keyword>
<feature type="domain" description="Pseudouridine synthase I TruA alpha/beta" evidence="8">
    <location>
        <begin position="145"/>
        <end position="246"/>
    </location>
</feature>
<dbReference type="NCBIfam" id="TIGR00071">
    <property type="entry name" value="hisT_truA"/>
    <property type="match status" value="1"/>
</dbReference>
<feature type="binding site" evidence="4 6">
    <location>
        <position position="110"/>
    </location>
    <ligand>
        <name>substrate</name>
    </ligand>
</feature>
<comment type="similarity">
    <text evidence="1 4 7">Belongs to the tRNA pseudouridine synthase TruA family.</text>
</comment>
<dbReference type="PANTHER" id="PTHR11142">
    <property type="entry name" value="PSEUDOURIDYLATE SYNTHASE"/>
    <property type="match status" value="1"/>
</dbReference>
<reference evidence="9 10" key="1">
    <citation type="submission" date="2016-10" db="EMBL/GenBank/DDBJ databases">
        <authorList>
            <person name="de Groot N.N."/>
        </authorList>
    </citation>
    <scope>NUCLEOTIDE SEQUENCE [LARGE SCALE GENOMIC DNA]</scope>
    <source>
        <strain evidence="9 10">CGMCC 1.10434</strain>
    </source>
</reference>
<dbReference type="OrthoDB" id="9811823at2"/>
<comment type="function">
    <text evidence="4">Formation of pseudouridine at positions 38, 39 and 40 in the anticodon stem and loop of transfer RNAs.</text>
</comment>
<name>A0A1H8SAV2_9BACI</name>
<accession>A0A1H8SAV2</accession>
<evidence type="ECO:0000256" key="2">
    <source>
        <dbReference type="ARBA" id="ARBA00022694"/>
    </source>
</evidence>
<feature type="domain" description="Pseudouridine synthase I TruA alpha/beta" evidence="8">
    <location>
        <begin position="5"/>
        <end position="104"/>
    </location>
</feature>
<dbReference type="FunFam" id="3.30.70.580:FF:000001">
    <property type="entry name" value="tRNA pseudouridine synthase A"/>
    <property type="match status" value="1"/>
</dbReference>
<dbReference type="GO" id="GO:0003723">
    <property type="term" value="F:RNA binding"/>
    <property type="evidence" value="ECO:0007669"/>
    <property type="project" value="InterPro"/>
</dbReference>
<protein>
    <recommendedName>
        <fullName evidence="4">tRNA pseudouridine synthase A</fullName>
        <ecNumber evidence="4">5.4.99.12</ecNumber>
    </recommendedName>
    <alternativeName>
        <fullName evidence="4">tRNA pseudouridine(38-40) synthase</fullName>
    </alternativeName>
    <alternativeName>
        <fullName evidence="4">tRNA pseudouridylate synthase I</fullName>
    </alternativeName>
    <alternativeName>
        <fullName evidence="4">tRNA-uridine isomerase I</fullName>
    </alternativeName>
</protein>
<keyword evidence="10" id="KW-1185">Reference proteome</keyword>
<organism evidence="9 10">
    <name type="scientific">Amphibacillus marinus</name>
    <dbReference type="NCBI Taxonomy" id="872970"/>
    <lineage>
        <taxon>Bacteria</taxon>
        <taxon>Bacillati</taxon>
        <taxon>Bacillota</taxon>
        <taxon>Bacilli</taxon>
        <taxon>Bacillales</taxon>
        <taxon>Bacillaceae</taxon>
        <taxon>Amphibacillus</taxon>
    </lineage>
</organism>
<dbReference type="EC" id="5.4.99.12" evidence="4"/>
<dbReference type="InterPro" id="IPR020103">
    <property type="entry name" value="PsdUridine_synth_cat_dom_sf"/>
</dbReference>
<dbReference type="InterPro" id="IPR020094">
    <property type="entry name" value="TruA/RsuA/RluB/E/F_N"/>
</dbReference>
<dbReference type="PANTHER" id="PTHR11142:SF0">
    <property type="entry name" value="TRNA PSEUDOURIDINE SYNTHASE-LIKE 1"/>
    <property type="match status" value="1"/>
</dbReference>
<dbReference type="InterPro" id="IPR020097">
    <property type="entry name" value="PsdUridine_synth_TruA_a/b_dom"/>
</dbReference>
<evidence type="ECO:0000313" key="9">
    <source>
        <dbReference type="EMBL" id="SEO75408.1"/>
    </source>
</evidence>
<sequence length="250" mass="27922">MRYLATVKYDGTRYAGYQVQPNQMTIQSTIEAALQQLHKGAAVKITASGRTDAGVHANGQTFHFNSSLAIANSKWKLALNALLPDDIVIVEIKQVSEDFHARYDVIEKTYKYVIWNGADANPFERHYSYHIRRPLDLALIANGCHLLEGQHDFTAYCAANSQVKGSKVRTIYQAKCEQQGDYVVFTFTGSGFLYNMVRIMVGTLVEVGLAERKPETILTSFEHLKRSDLGKTAPAHGLYLEKVGYPGDKV</sequence>
<comment type="catalytic activity">
    <reaction evidence="4 7">
        <text>uridine(38/39/40) in tRNA = pseudouridine(38/39/40) in tRNA</text>
        <dbReference type="Rhea" id="RHEA:22376"/>
        <dbReference type="Rhea" id="RHEA-COMP:10085"/>
        <dbReference type="Rhea" id="RHEA-COMP:10087"/>
        <dbReference type="ChEBI" id="CHEBI:65314"/>
        <dbReference type="ChEBI" id="CHEBI:65315"/>
        <dbReference type="EC" id="5.4.99.12"/>
    </reaction>
</comment>
<dbReference type="HAMAP" id="MF_00171">
    <property type="entry name" value="TruA"/>
    <property type="match status" value="1"/>
</dbReference>
<dbReference type="InterPro" id="IPR001406">
    <property type="entry name" value="PsdUridine_synth_TruA"/>
</dbReference>
<comment type="subunit">
    <text evidence="4">Homodimer.</text>
</comment>
<dbReference type="PIRSF" id="PIRSF001430">
    <property type="entry name" value="tRNA_psdUrid_synth"/>
    <property type="match status" value="1"/>
</dbReference>
<keyword evidence="3 4" id="KW-0413">Isomerase</keyword>
<dbReference type="Pfam" id="PF01416">
    <property type="entry name" value="PseudoU_synth_1"/>
    <property type="match status" value="2"/>
</dbReference>
<gene>
    <name evidence="4" type="primary">truA</name>
    <name evidence="9" type="ORF">SAMN04488134_11254</name>
</gene>
<dbReference type="AlphaFoldDB" id="A0A1H8SAV2"/>